<dbReference type="PANTHER" id="PTHR11012">
    <property type="entry name" value="PROTEIN KINASE-LIKE DOMAIN-CONTAINING"/>
    <property type="match status" value="1"/>
</dbReference>
<dbReference type="SMART" id="SM00587">
    <property type="entry name" value="CHK"/>
    <property type="match status" value="1"/>
</dbReference>
<dbReference type="SUPFAM" id="SSF56112">
    <property type="entry name" value="Protein kinase-like (PK-like)"/>
    <property type="match status" value="1"/>
</dbReference>
<dbReference type="Pfam" id="PF02958">
    <property type="entry name" value="EcKL"/>
    <property type="match status" value="1"/>
</dbReference>
<evidence type="ECO:0000259" key="1">
    <source>
        <dbReference type="SMART" id="SM00587"/>
    </source>
</evidence>
<evidence type="ECO:0000313" key="2">
    <source>
        <dbReference type="EMBL" id="JAS97037.1"/>
    </source>
</evidence>
<dbReference type="InterPro" id="IPR004119">
    <property type="entry name" value="EcKL"/>
</dbReference>
<dbReference type="AlphaFoldDB" id="A0A1B6JD34"/>
<name>A0A1B6JD34_9HEMI</name>
<accession>A0A1B6JD34</accession>
<feature type="non-terminal residue" evidence="2">
    <location>
        <position position="1"/>
    </location>
</feature>
<proteinExistence type="predicted"/>
<sequence>AHQTAYKPTGTNACRLVAILRTMAWEIPSWIDEAFLASTLQGDDTKQKVSIVKYSVKPAVPTGENYSSQIYRVAVNYTTDKLSTEQTTSFIIKAPHTKGIAAEFTSMFVEFDIFAKEKRIYDELLPKMHDKLNLQFGPKFLHSPVEKVLVLQDLNEGGYTMAKRHQQLDFPHCSLVLSVLAKYHACSVAIHKENPTFLEGLGRELLYSNESPIGEQLKGWTGPLFNIIGGILQEKGGCEQYIDLLSSKLDGLWDSFVEKFKPREKGLNVLNHGDFWVNNMLFKYDDSGKVKEVKFIDFAAARYTTPATDIVYFIWSSANEEVRENRLDELSDVYLKNLNATLELLKCEERLSKSELTKELKCFSDWALTLICQFLPLVLTDSKDAINTEELTLADMDLNDPSNQMLKMYEGKLFQAALPTALRHHQKWLSSLEI</sequence>
<feature type="domain" description="CHK kinase-like" evidence="1">
    <location>
        <begin position="149"/>
        <end position="344"/>
    </location>
</feature>
<protein>
    <recommendedName>
        <fullName evidence="1">CHK kinase-like domain-containing protein</fullName>
    </recommendedName>
</protein>
<organism evidence="2">
    <name type="scientific">Homalodisca liturata</name>
    <dbReference type="NCBI Taxonomy" id="320908"/>
    <lineage>
        <taxon>Eukaryota</taxon>
        <taxon>Metazoa</taxon>
        <taxon>Ecdysozoa</taxon>
        <taxon>Arthropoda</taxon>
        <taxon>Hexapoda</taxon>
        <taxon>Insecta</taxon>
        <taxon>Pterygota</taxon>
        <taxon>Neoptera</taxon>
        <taxon>Paraneoptera</taxon>
        <taxon>Hemiptera</taxon>
        <taxon>Auchenorrhyncha</taxon>
        <taxon>Membracoidea</taxon>
        <taxon>Cicadellidae</taxon>
        <taxon>Cicadellinae</taxon>
        <taxon>Proconiini</taxon>
        <taxon>Homalodisca</taxon>
    </lineage>
</organism>
<gene>
    <name evidence="2" type="ORF">g.51568</name>
</gene>
<dbReference type="InterPro" id="IPR015897">
    <property type="entry name" value="CHK_kinase-like"/>
</dbReference>
<dbReference type="PANTHER" id="PTHR11012:SF56">
    <property type="entry name" value="CHK KINASE-LIKE DOMAIN-CONTAINING PROTEIN-RELATED"/>
    <property type="match status" value="1"/>
</dbReference>
<dbReference type="Gene3D" id="3.90.1200.10">
    <property type="match status" value="1"/>
</dbReference>
<dbReference type="InterPro" id="IPR011009">
    <property type="entry name" value="Kinase-like_dom_sf"/>
</dbReference>
<reference evidence="2" key="1">
    <citation type="submission" date="2015-11" db="EMBL/GenBank/DDBJ databases">
        <title>De novo transcriptome assembly of four potential Pierce s Disease insect vectors from Arizona vineyards.</title>
        <authorList>
            <person name="Tassone E.E."/>
        </authorList>
    </citation>
    <scope>NUCLEOTIDE SEQUENCE</scope>
</reference>
<dbReference type="EMBL" id="GECU01010669">
    <property type="protein sequence ID" value="JAS97037.1"/>
    <property type="molecule type" value="Transcribed_RNA"/>
</dbReference>